<feature type="binding site" evidence="17">
    <location>
        <position position="833"/>
    </location>
    <ligand>
        <name>ATP</name>
        <dbReference type="ChEBI" id="CHEBI:30616"/>
    </ligand>
</feature>
<keyword evidence="10 19" id="KW-1133">Transmembrane helix</keyword>
<dbReference type="InterPro" id="IPR023298">
    <property type="entry name" value="ATPase_P-typ_TM_dom_sf"/>
</dbReference>
<dbReference type="PROSITE" id="PS00154">
    <property type="entry name" value="ATPASE_E1_E2"/>
    <property type="match status" value="1"/>
</dbReference>
<dbReference type="FunFam" id="3.40.1110.10:FF:000110">
    <property type="entry name" value="Phospholipid-transporting ATPase"/>
    <property type="match status" value="1"/>
</dbReference>
<keyword evidence="6 17" id="KW-0547">Nucleotide-binding</keyword>
<reference evidence="24" key="1">
    <citation type="submission" date="2019-03" db="EMBL/GenBank/DDBJ databases">
        <title>Long read genome sequence of the mycoparasitic Pythium oligandrum ATCC 38472 isolated from sugarbeet rhizosphere.</title>
        <authorList>
            <person name="Gaulin E."/>
        </authorList>
    </citation>
    <scope>NUCLEOTIDE SEQUENCE</scope>
    <source>
        <strain evidence="24">ATCC 38472_TT</strain>
    </source>
</reference>
<keyword evidence="8 18" id="KW-0460">Magnesium</keyword>
<dbReference type="InterPro" id="IPR023214">
    <property type="entry name" value="HAD_sf"/>
</dbReference>
<evidence type="ECO:0000256" key="12">
    <source>
        <dbReference type="ARBA" id="ARBA00023136"/>
    </source>
</evidence>
<feature type="binding site" evidence="18">
    <location>
        <position position="412"/>
    </location>
    <ligand>
        <name>Mg(2+)</name>
        <dbReference type="ChEBI" id="CHEBI:18420"/>
    </ligand>
</feature>
<keyword evidence="13" id="KW-0813">Transport</keyword>
<dbReference type="PANTHER" id="PTHR24092:SF150">
    <property type="entry name" value="PHOSPHOLIPID-TRANSPORTING ATPASE"/>
    <property type="match status" value="1"/>
</dbReference>
<dbReference type="GO" id="GO:0045332">
    <property type="term" value="P:phospholipid translocation"/>
    <property type="evidence" value="ECO:0007669"/>
    <property type="project" value="TreeGrafter"/>
</dbReference>
<feature type="compositionally biased region" description="Low complexity" evidence="20">
    <location>
        <begin position="1146"/>
        <end position="1157"/>
    </location>
</feature>
<dbReference type="Pfam" id="PF13246">
    <property type="entry name" value="Cation_ATPase"/>
    <property type="match status" value="1"/>
</dbReference>
<feature type="transmembrane region" description="Helical" evidence="19">
    <location>
        <begin position="1028"/>
        <end position="1047"/>
    </location>
</feature>
<dbReference type="GO" id="GO:0005524">
    <property type="term" value="F:ATP binding"/>
    <property type="evidence" value="ECO:0007669"/>
    <property type="project" value="UniProtKB-UniRule"/>
</dbReference>
<evidence type="ECO:0000256" key="11">
    <source>
        <dbReference type="ARBA" id="ARBA00023053"/>
    </source>
</evidence>
<protein>
    <recommendedName>
        <fullName evidence="19">Phospholipid-transporting ATPase</fullName>
        <ecNumber evidence="19">7.6.2.1</ecNumber>
    </recommendedName>
</protein>
<feature type="binding site" evidence="17">
    <location>
        <position position="723"/>
    </location>
    <ligand>
        <name>ATP</name>
        <dbReference type="ChEBI" id="CHEBI:30616"/>
    </ligand>
</feature>
<dbReference type="EC" id="7.6.2.1" evidence="19"/>
<feature type="region of interest" description="Disordered" evidence="20">
    <location>
        <begin position="1235"/>
        <end position="1268"/>
    </location>
</feature>
<feature type="transmembrane region" description="Helical" evidence="19">
    <location>
        <begin position="923"/>
        <end position="939"/>
    </location>
</feature>
<evidence type="ECO:0000259" key="23">
    <source>
        <dbReference type="Pfam" id="PF16212"/>
    </source>
</evidence>
<dbReference type="InterPro" id="IPR059000">
    <property type="entry name" value="ATPase_P-type_domA"/>
</dbReference>
<sequence length="1268" mass="141909">MAFNGDTAVAPRLAHLNDASQNQELIRTRRYAENVIVTSKYTVVSFLPKTIFEFFRVVANVYFLLISILQLATPWSPTNRFTTAGPLVFVLLVTMVKQASEDVKRHQADEKQNNRQCRVINDQGQVEMIAWKALQVGQLLLLHSGEELPADIVLLATSEEEGRCFIETSNLDGETNLKRRVAVKATAERGSCYRELNGPALDESRACNGVLKLRGSIEYEQPNNQLYHFTGRLVLTEPNETAPIGPENVMLRGCGVRSCSFVVGVVIFTGSETKLLQNSRMAPSKQSKLYRTANRCMMLIFTTMFVLCIISASVAAKWNHTNHQRVWYLPFIKRNNVADFIVNFFTFLILYNNLVPISLYVSLDIIKVLQARAIMNDPDMTATMEDGQRVSAIARTSDLNEELGQVEYIFSDKTGTLTCNVMAFRKCSIGGISYGFGTTEIGRAVAALRSKGDGNATKSEPKGDAKAAQVHYTPSIAFDDPSLLAHLYDDKSPQSNRINEFLTLLSICHTVIPERDTKTCELVYRASSPDEEALVKAARCFGYNFYEPAPITKVEITRKADPNSKQVVANKSYTILNINEFNSTRKRMSVVCVNEKNEYVLYCKGADNMMLARASATTSDQEVYERESMQEHLRTFASEGLRTLVLGRRVLSEEEYNSYNQAYIDAANSLDNRDAKLDAVAEMIEKDMTIVGVTAIEDKLQEDVAQTIYDLAQAGIRIWVLTGDREETAINIGHACRLISESMKLIYVNNEEYDMLERQIEELHGATTIQQLIKDQTVADDLAMVCDGKALVHIFPSKDALMQLPQDVVTRRRVLAAKLLDVASVCKALIACRVSPSQKADIVHLVRKGCPSQPITLAIGDGANDVSMIQTAHVGVGICGKEGVQAVNASDYAIAEFRFLKRLLLVHGRFNYKRLCKVLQYSFYKNIALVISLFCFNFYNGQSGSPLFESFVMAGWNFFTATPIIVIGVFDQDVSEKIALQFAPLYRASQQDSDLNFRTFARTILNAMIHALICFWVCWLCFNPTFGLFMGGTVFYSALLMTMNLKVISLTLRWTMYHLAFLAFSAWLFFIFLVIYQYITFLTGDMLGVTRMLFRERTYWQLFFVTPMGAMLLDLTLVAVQTQWFPTAEDILREHGRRNSSLVMNSSSIGPGSSAGSEKQGLGMGLVPKDVQPHFTPASARVTPRLSVSRDGSLRITPSVEVVDADQASGFAFNGLAKESTSTSEAESVTKRVQSFNEQRRLESLRRQQAIQPQHKEVGDESMTHDVL</sequence>
<dbReference type="PANTHER" id="PTHR24092">
    <property type="entry name" value="PROBABLE PHOSPHOLIPID-TRANSPORTING ATPASE"/>
    <property type="match status" value="1"/>
</dbReference>
<dbReference type="GO" id="GO:0008554">
    <property type="term" value="F:P-type sodium transporter activity"/>
    <property type="evidence" value="ECO:0007669"/>
    <property type="project" value="UniProtKB-EC"/>
</dbReference>
<evidence type="ECO:0000256" key="2">
    <source>
        <dbReference type="ARBA" id="ARBA00004308"/>
    </source>
</evidence>
<dbReference type="GO" id="GO:0016887">
    <property type="term" value="F:ATP hydrolysis activity"/>
    <property type="evidence" value="ECO:0007669"/>
    <property type="project" value="InterPro"/>
</dbReference>
<feature type="binding site" evidence="17">
    <location>
        <position position="724"/>
    </location>
    <ligand>
        <name>ATP</name>
        <dbReference type="ChEBI" id="CHEBI:30616"/>
    </ligand>
</feature>
<evidence type="ECO:0000256" key="15">
    <source>
        <dbReference type="ARBA" id="ARBA00049499"/>
    </source>
</evidence>
<dbReference type="GO" id="GO:0000287">
    <property type="term" value="F:magnesium ion binding"/>
    <property type="evidence" value="ECO:0007669"/>
    <property type="project" value="UniProtKB-UniRule"/>
</dbReference>
<evidence type="ECO:0000256" key="19">
    <source>
        <dbReference type="RuleBase" id="RU362033"/>
    </source>
</evidence>
<evidence type="ECO:0000256" key="20">
    <source>
        <dbReference type="SAM" id="MobiDB-lite"/>
    </source>
</evidence>
<evidence type="ECO:0000256" key="1">
    <source>
        <dbReference type="ARBA" id="ARBA00004141"/>
    </source>
</evidence>
<dbReference type="FunFam" id="3.40.50.1000:FF:000014">
    <property type="entry name" value="Phospholipid-transporting ATPase"/>
    <property type="match status" value="1"/>
</dbReference>
<feature type="domain" description="P-type ATPase N-terminal" evidence="22">
    <location>
        <begin position="15"/>
        <end position="83"/>
    </location>
</feature>
<dbReference type="GO" id="GO:0005886">
    <property type="term" value="C:plasma membrane"/>
    <property type="evidence" value="ECO:0007669"/>
    <property type="project" value="TreeGrafter"/>
</dbReference>
<dbReference type="InterPro" id="IPR018303">
    <property type="entry name" value="ATPase_P-typ_P_site"/>
</dbReference>
<feature type="binding site" evidence="17">
    <location>
        <position position="581"/>
    </location>
    <ligand>
        <name>ATP</name>
        <dbReference type="ChEBI" id="CHEBI:30616"/>
    </ligand>
</feature>
<comment type="catalytic activity">
    <reaction evidence="14 19">
        <text>ATP + H2O + phospholipidSide 1 = ADP + phosphate + phospholipidSide 2.</text>
        <dbReference type="EC" id="7.6.2.1"/>
    </reaction>
</comment>
<dbReference type="NCBIfam" id="TIGR01652">
    <property type="entry name" value="ATPase-Plipid"/>
    <property type="match status" value="1"/>
</dbReference>
<evidence type="ECO:0000313" key="25">
    <source>
        <dbReference type="Proteomes" id="UP000794436"/>
    </source>
</evidence>
<feature type="transmembrane region" description="Helical" evidence="19">
    <location>
        <begin position="296"/>
        <end position="320"/>
    </location>
</feature>
<name>A0A8K1C2Q2_PYTOL</name>
<feature type="transmembrane region" description="Helical" evidence="19">
    <location>
        <begin position="340"/>
        <end position="363"/>
    </location>
</feature>
<dbReference type="SFLD" id="SFLDS00003">
    <property type="entry name" value="Haloacid_Dehalogenase"/>
    <property type="match status" value="1"/>
</dbReference>
<dbReference type="SFLD" id="SFLDF00027">
    <property type="entry name" value="p-type_atpase"/>
    <property type="match status" value="1"/>
</dbReference>
<dbReference type="SFLD" id="SFLDG00002">
    <property type="entry name" value="C1.7:_P-type_atpase_like"/>
    <property type="match status" value="1"/>
</dbReference>
<feature type="binding site" evidence="17">
    <location>
        <position position="531"/>
    </location>
    <ligand>
        <name>ATP</name>
        <dbReference type="ChEBI" id="CHEBI:30616"/>
    </ligand>
</feature>
<keyword evidence="7 17" id="KW-0067">ATP-binding</keyword>
<comment type="similarity">
    <text evidence="3 19">Belongs to the cation transport ATPase (P-type) (TC 3.A.3) family. Type IV subfamily.</text>
</comment>
<dbReference type="SUPFAM" id="SSF56784">
    <property type="entry name" value="HAD-like"/>
    <property type="match status" value="1"/>
</dbReference>
<evidence type="ECO:0000256" key="10">
    <source>
        <dbReference type="ARBA" id="ARBA00022989"/>
    </source>
</evidence>
<feature type="binding site" evidence="17">
    <location>
        <position position="412"/>
    </location>
    <ligand>
        <name>ATP</name>
        <dbReference type="ChEBI" id="CHEBI:30616"/>
    </ligand>
</feature>
<keyword evidence="13" id="KW-0739">Sodium transport</keyword>
<feature type="transmembrane region" description="Helical" evidence="19">
    <location>
        <begin position="1003"/>
        <end position="1022"/>
    </location>
</feature>
<dbReference type="AlphaFoldDB" id="A0A8K1C2Q2"/>
<dbReference type="GO" id="GO:0140326">
    <property type="term" value="F:ATPase-coupled intramembrane lipid transporter activity"/>
    <property type="evidence" value="ECO:0007669"/>
    <property type="project" value="UniProtKB-EC"/>
</dbReference>
<feature type="binding site" evidence="17">
    <location>
        <position position="864"/>
    </location>
    <ligand>
        <name>ATP</name>
        <dbReference type="ChEBI" id="CHEBI:30616"/>
    </ligand>
</feature>
<feature type="transmembrane region" description="Helical" evidence="19">
    <location>
        <begin position="1059"/>
        <end position="1079"/>
    </location>
</feature>
<evidence type="ECO:0000256" key="6">
    <source>
        <dbReference type="ARBA" id="ARBA00022741"/>
    </source>
</evidence>
<dbReference type="SUPFAM" id="SSF81653">
    <property type="entry name" value="Calcium ATPase, transduction domain A"/>
    <property type="match status" value="1"/>
</dbReference>
<dbReference type="SUPFAM" id="SSF81665">
    <property type="entry name" value="Calcium ATPase, transmembrane domain M"/>
    <property type="match status" value="1"/>
</dbReference>
<dbReference type="Pfam" id="PF16212">
    <property type="entry name" value="PhoLip_ATPase_C"/>
    <property type="match status" value="1"/>
</dbReference>
<feature type="binding site" evidence="18">
    <location>
        <position position="861"/>
    </location>
    <ligand>
        <name>Mg(2+)</name>
        <dbReference type="ChEBI" id="CHEBI:18420"/>
    </ligand>
</feature>
<keyword evidence="4 19" id="KW-0812">Transmembrane</keyword>
<keyword evidence="25" id="KW-1185">Reference proteome</keyword>
<feature type="binding site" evidence="17">
    <location>
        <position position="642"/>
    </location>
    <ligand>
        <name>ATP</name>
        <dbReference type="ChEBI" id="CHEBI:30616"/>
    </ligand>
</feature>
<evidence type="ECO:0000256" key="14">
    <source>
        <dbReference type="ARBA" id="ARBA00034036"/>
    </source>
</evidence>
<dbReference type="InterPro" id="IPR001757">
    <property type="entry name" value="P_typ_ATPase"/>
</dbReference>
<evidence type="ECO:0000256" key="5">
    <source>
        <dbReference type="ARBA" id="ARBA00022723"/>
    </source>
</evidence>
<keyword evidence="12 19" id="KW-0472">Membrane</keyword>
<dbReference type="FunFam" id="3.40.50.1000:FF:000001">
    <property type="entry name" value="Phospholipid-transporting ATPase IC"/>
    <property type="match status" value="1"/>
</dbReference>
<evidence type="ECO:0000313" key="24">
    <source>
        <dbReference type="EMBL" id="TMW55340.1"/>
    </source>
</evidence>
<evidence type="ECO:0000256" key="16">
    <source>
        <dbReference type="PIRSR" id="PIRSR606539-1"/>
    </source>
</evidence>
<dbReference type="InterPro" id="IPR036412">
    <property type="entry name" value="HAD-like_sf"/>
</dbReference>
<evidence type="ECO:0000256" key="8">
    <source>
        <dbReference type="ARBA" id="ARBA00022842"/>
    </source>
</evidence>
<feature type="binding site" evidence="18">
    <location>
        <position position="414"/>
    </location>
    <ligand>
        <name>Mg(2+)</name>
        <dbReference type="ChEBI" id="CHEBI:18420"/>
    </ligand>
</feature>
<dbReference type="InterPro" id="IPR032631">
    <property type="entry name" value="P-type_ATPase_N"/>
</dbReference>
<dbReference type="Pfam" id="PF00122">
    <property type="entry name" value="E1-E2_ATPase"/>
    <property type="match status" value="1"/>
</dbReference>
<keyword evidence="11" id="KW-0915">Sodium</keyword>
<dbReference type="InterPro" id="IPR044492">
    <property type="entry name" value="P_typ_ATPase_HD_dom"/>
</dbReference>
<feature type="binding site" evidence="17">
    <location>
        <position position="604"/>
    </location>
    <ligand>
        <name>ATP</name>
        <dbReference type="ChEBI" id="CHEBI:30616"/>
    </ligand>
</feature>
<gene>
    <name evidence="24" type="ORF">Poli38472_013231</name>
</gene>
<dbReference type="EMBL" id="SPLM01000148">
    <property type="protein sequence ID" value="TMW55340.1"/>
    <property type="molecule type" value="Genomic_DNA"/>
</dbReference>
<feature type="binding site" evidence="17">
    <location>
        <position position="414"/>
    </location>
    <ligand>
        <name>ATP</name>
        <dbReference type="ChEBI" id="CHEBI:30616"/>
    </ligand>
</feature>
<dbReference type="SUPFAM" id="SSF81660">
    <property type="entry name" value="Metal cation-transporting ATPase, ATP-binding domain N"/>
    <property type="match status" value="1"/>
</dbReference>
<evidence type="ECO:0000256" key="3">
    <source>
        <dbReference type="ARBA" id="ARBA00008109"/>
    </source>
</evidence>
<keyword evidence="5 18" id="KW-0479">Metal-binding</keyword>
<evidence type="ECO:0000256" key="7">
    <source>
        <dbReference type="ARBA" id="ARBA00022840"/>
    </source>
</evidence>
<accession>A0A8K1C2Q2</accession>
<dbReference type="Gene3D" id="2.70.150.10">
    <property type="entry name" value="Calcium-transporting ATPase, cytoplasmic transduction domain A"/>
    <property type="match status" value="1"/>
</dbReference>
<dbReference type="Gene3D" id="3.40.1110.10">
    <property type="entry name" value="Calcium-transporting ATPase, cytoplasmic domain N"/>
    <property type="match status" value="1"/>
</dbReference>
<keyword evidence="13" id="KW-0406">Ion transport</keyword>
<dbReference type="InterPro" id="IPR023299">
    <property type="entry name" value="ATPase_P-typ_cyto_dom_N"/>
</dbReference>
<feature type="binding site" evidence="18">
    <location>
        <position position="865"/>
    </location>
    <ligand>
        <name>Mg(2+)</name>
        <dbReference type="ChEBI" id="CHEBI:18420"/>
    </ligand>
</feature>
<feature type="region of interest" description="Disordered" evidence="20">
    <location>
        <begin position="1143"/>
        <end position="1163"/>
    </location>
</feature>
<feature type="transmembrane region" description="Helical" evidence="19">
    <location>
        <begin position="1099"/>
        <end position="1120"/>
    </location>
</feature>
<dbReference type="Pfam" id="PF16209">
    <property type="entry name" value="PhoLip_ATPase_N"/>
    <property type="match status" value="1"/>
</dbReference>
<evidence type="ECO:0000256" key="13">
    <source>
        <dbReference type="ARBA" id="ARBA00023201"/>
    </source>
</evidence>
<feature type="active site" description="4-aspartylphosphate intermediate" evidence="16">
    <location>
        <position position="412"/>
    </location>
</feature>
<comment type="subcellular location">
    <subcellularLocation>
        <location evidence="2">Endomembrane system</location>
    </subcellularLocation>
    <subcellularLocation>
        <location evidence="1 19">Membrane</location>
        <topology evidence="1 19">Multi-pass membrane protein</topology>
    </subcellularLocation>
</comment>
<dbReference type="PRINTS" id="PR00119">
    <property type="entry name" value="CATATPASE"/>
</dbReference>
<feature type="binding site" evidence="17">
    <location>
        <position position="839"/>
    </location>
    <ligand>
        <name>ATP</name>
        <dbReference type="ChEBI" id="CHEBI:30616"/>
    </ligand>
</feature>
<comment type="cofactor">
    <cofactor evidence="18">
        <name>Mg(2+)</name>
        <dbReference type="ChEBI" id="CHEBI:18420"/>
    </cofactor>
</comment>
<comment type="caution">
    <text evidence="24">The sequence shown here is derived from an EMBL/GenBank/DDBJ whole genome shotgun (WGS) entry which is preliminary data.</text>
</comment>
<dbReference type="Proteomes" id="UP000794436">
    <property type="component" value="Unassembled WGS sequence"/>
</dbReference>
<dbReference type="Gene3D" id="3.40.50.1000">
    <property type="entry name" value="HAD superfamily/HAD-like"/>
    <property type="match status" value="1"/>
</dbReference>
<keyword evidence="9 19" id="KW-1278">Translocase</keyword>
<dbReference type="InterPro" id="IPR032630">
    <property type="entry name" value="P_typ_ATPase_c"/>
</dbReference>
<evidence type="ECO:0000256" key="18">
    <source>
        <dbReference type="PIRSR" id="PIRSR606539-3"/>
    </source>
</evidence>
<feature type="binding site" evidence="17">
    <location>
        <position position="722"/>
    </location>
    <ligand>
        <name>ATP</name>
        <dbReference type="ChEBI" id="CHEBI:30616"/>
    </ligand>
</feature>
<dbReference type="OrthoDB" id="377733at2759"/>
<feature type="domain" description="P-type ATPase C-terminal" evidence="23">
    <location>
        <begin position="887"/>
        <end position="1127"/>
    </location>
</feature>
<evidence type="ECO:0000256" key="9">
    <source>
        <dbReference type="ARBA" id="ARBA00022967"/>
    </source>
</evidence>
<organism evidence="24 25">
    <name type="scientific">Pythium oligandrum</name>
    <name type="common">Mycoparasitic fungus</name>
    <dbReference type="NCBI Taxonomy" id="41045"/>
    <lineage>
        <taxon>Eukaryota</taxon>
        <taxon>Sar</taxon>
        <taxon>Stramenopiles</taxon>
        <taxon>Oomycota</taxon>
        <taxon>Peronosporomycetes</taxon>
        <taxon>Pythiales</taxon>
        <taxon>Pythiaceae</taxon>
        <taxon>Pythium</taxon>
    </lineage>
</organism>
<proteinExistence type="inferred from homology"/>
<dbReference type="NCBIfam" id="TIGR01494">
    <property type="entry name" value="ATPase_P-type"/>
    <property type="match status" value="2"/>
</dbReference>
<evidence type="ECO:0000259" key="22">
    <source>
        <dbReference type="Pfam" id="PF16209"/>
    </source>
</evidence>
<feature type="binding site" evidence="17">
    <location>
        <position position="413"/>
    </location>
    <ligand>
        <name>ATP</name>
        <dbReference type="ChEBI" id="CHEBI:30616"/>
    </ligand>
</feature>
<feature type="compositionally biased region" description="Basic and acidic residues" evidence="20">
    <location>
        <begin position="1254"/>
        <end position="1268"/>
    </location>
</feature>
<evidence type="ECO:0000256" key="17">
    <source>
        <dbReference type="PIRSR" id="PIRSR606539-2"/>
    </source>
</evidence>
<feature type="binding site" evidence="17">
    <location>
        <position position="865"/>
    </location>
    <ligand>
        <name>ATP</name>
        <dbReference type="ChEBI" id="CHEBI:30616"/>
    </ligand>
</feature>
<dbReference type="InterPro" id="IPR008250">
    <property type="entry name" value="ATPase_P-typ_transduc_dom_A_sf"/>
</dbReference>
<feature type="transmembrane region" description="Helical" evidence="19">
    <location>
        <begin position="951"/>
        <end position="970"/>
    </location>
</feature>
<evidence type="ECO:0000256" key="4">
    <source>
        <dbReference type="ARBA" id="ARBA00022692"/>
    </source>
</evidence>
<dbReference type="InterPro" id="IPR006539">
    <property type="entry name" value="P-type_ATPase_IV"/>
</dbReference>
<comment type="catalytic activity">
    <reaction evidence="15">
        <text>Na(+)(in) + ATP + H2O = Na(+)(out) + ADP + phosphate + H(+)</text>
        <dbReference type="Rhea" id="RHEA:14633"/>
        <dbReference type="ChEBI" id="CHEBI:15377"/>
        <dbReference type="ChEBI" id="CHEBI:15378"/>
        <dbReference type="ChEBI" id="CHEBI:29101"/>
        <dbReference type="ChEBI" id="CHEBI:30616"/>
        <dbReference type="ChEBI" id="CHEBI:43474"/>
        <dbReference type="ChEBI" id="CHEBI:456216"/>
        <dbReference type="EC" id="7.2.2.3"/>
    </reaction>
    <physiologicalReaction direction="left-to-right" evidence="15">
        <dbReference type="Rhea" id="RHEA:14634"/>
    </physiologicalReaction>
</comment>
<feature type="domain" description="P-type ATPase A" evidence="21">
    <location>
        <begin position="114"/>
        <end position="177"/>
    </location>
</feature>
<evidence type="ECO:0000259" key="21">
    <source>
        <dbReference type="Pfam" id="PF00122"/>
    </source>
</evidence>